<evidence type="ECO:0000256" key="3">
    <source>
        <dbReference type="ARBA" id="ARBA00022729"/>
    </source>
</evidence>
<proteinExistence type="inferred from homology"/>
<protein>
    <submittedName>
        <fullName evidence="7">Basic amino acid ABC transporter substrate-binding protein</fullName>
    </submittedName>
</protein>
<dbReference type="SUPFAM" id="SSF53850">
    <property type="entry name" value="Periplasmic binding protein-like II"/>
    <property type="match status" value="1"/>
</dbReference>
<evidence type="ECO:0000256" key="4">
    <source>
        <dbReference type="RuleBase" id="RU003744"/>
    </source>
</evidence>
<name>A0ABP5JEF7_9ACTN</name>
<dbReference type="RefSeq" id="WP_231250762.1">
    <property type="nucleotide sequence ID" value="NZ_BAAAMQ010000017.1"/>
</dbReference>
<evidence type="ECO:0000256" key="2">
    <source>
        <dbReference type="ARBA" id="ARBA00010333"/>
    </source>
</evidence>
<dbReference type="InterPro" id="IPR001320">
    <property type="entry name" value="Iontro_rcpt_C"/>
</dbReference>
<dbReference type="PANTHER" id="PTHR35936">
    <property type="entry name" value="MEMBRANE-BOUND LYTIC MUREIN TRANSGLYCOSYLASE F"/>
    <property type="match status" value="1"/>
</dbReference>
<comment type="subcellular location">
    <subcellularLocation>
        <location evidence="1">Cell envelope</location>
    </subcellularLocation>
</comment>
<dbReference type="EMBL" id="BAAAMQ010000017">
    <property type="protein sequence ID" value="GAA2116853.1"/>
    <property type="molecule type" value="Genomic_DNA"/>
</dbReference>
<keyword evidence="3" id="KW-0732">Signal</keyword>
<dbReference type="InterPro" id="IPR001638">
    <property type="entry name" value="Solute-binding_3/MltF_N"/>
</dbReference>
<dbReference type="SMART" id="SM00079">
    <property type="entry name" value="PBPe"/>
    <property type="match status" value="1"/>
</dbReference>
<dbReference type="Proteomes" id="UP001501161">
    <property type="component" value="Unassembled WGS sequence"/>
</dbReference>
<evidence type="ECO:0000256" key="1">
    <source>
        <dbReference type="ARBA" id="ARBA00004196"/>
    </source>
</evidence>
<gene>
    <name evidence="7" type="ORF">GCM10009726_36700</name>
</gene>
<dbReference type="SMART" id="SM00062">
    <property type="entry name" value="PBPb"/>
    <property type="match status" value="1"/>
</dbReference>
<reference evidence="8" key="1">
    <citation type="journal article" date="2019" name="Int. J. Syst. Evol. Microbiol.">
        <title>The Global Catalogue of Microorganisms (GCM) 10K type strain sequencing project: providing services to taxonomists for standard genome sequencing and annotation.</title>
        <authorList>
            <consortium name="The Broad Institute Genomics Platform"/>
            <consortium name="The Broad Institute Genome Sequencing Center for Infectious Disease"/>
            <person name="Wu L."/>
            <person name="Ma J."/>
        </authorList>
    </citation>
    <scope>NUCLEOTIDE SEQUENCE [LARGE SCALE GENOMIC DNA]</scope>
    <source>
        <strain evidence="8">JCM 13813</strain>
    </source>
</reference>
<feature type="domain" description="Solute-binding protein family 3/N-terminal" evidence="5">
    <location>
        <begin position="59"/>
        <end position="278"/>
    </location>
</feature>
<evidence type="ECO:0000313" key="8">
    <source>
        <dbReference type="Proteomes" id="UP001501161"/>
    </source>
</evidence>
<dbReference type="CDD" id="cd13530">
    <property type="entry name" value="PBP2_peptides_like"/>
    <property type="match status" value="1"/>
</dbReference>
<evidence type="ECO:0000259" key="6">
    <source>
        <dbReference type="SMART" id="SM00079"/>
    </source>
</evidence>
<evidence type="ECO:0000259" key="5">
    <source>
        <dbReference type="SMART" id="SM00062"/>
    </source>
</evidence>
<comment type="caution">
    <text evidence="7">The sequence shown here is derived from an EMBL/GenBank/DDBJ whole genome shotgun (WGS) entry which is preliminary data.</text>
</comment>
<sequence length="278" mass="29290">MTVRRSPVLRGPAPGRPARTAAAVLSSVALLATLGACGGAASGESADSLTEVSLVFEGALTVCTDMPYAPFEYEEKGKPTGFDIDLVRKVADSLEADLDVIDVSFDDITSGDSLNNDVCDVAISAMTITGERARVVDFSSPYFDAKQALITPRGSGLDTVEELAGTRVGVQKDTTGETYLSDFAPASTRVTAYDDAAGLQAALASGELDAAMLDNTVSGQFVSDNPRLKLAREFDTGEQYGMAVKKDGNIPLLRQINGVLADLRQDGSYDKIYGTYFG</sequence>
<evidence type="ECO:0000313" key="7">
    <source>
        <dbReference type="EMBL" id="GAA2116853.1"/>
    </source>
</evidence>
<comment type="similarity">
    <text evidence="2 4">Belongs to the bacterial solute-binding protein 3 family.</text>
</comment>
<organism evidence="7 8">
    <name type="scientific">Nocardioides furvisabuli</name>
    <dbReference type="NCBI Taxonomy" id="375542"/>
    <lineage>
        <taxon>Bacteria</taxon>
        <taxon>Bacillati</taxon>
        <taxon>Actinomycetota</taxon>
        <taxon>Actinomycetes</taxon>
        <taxon>Propionibacteriales</taxon>
        <taxon>Nocardioidaceae</taxon>
        <taxon>Nocardioides</taxon>
    </lineage>
</organism>
<dbReference type="Pfam" id="PF00497">
    <property type="entry name" value="SBP_bac_3"/>
    <property type="match status" value="1"/>
</dbReference>
<dbReference type="InterPro" id="IPR018313">
    <property type="entry name" value="SBP_3_CS"/>
</dbReference>
<keyword evidence="8" id="KW-1185">Reference proteome</keyword>
<dbReference type="PROSITE" id="PS01039">
    <property type="entry name" value="SBP_BACTERIAL_3"/>
    <property type="match status" value="1"/>
</dbReference>
<feature type="domain" description="Ionotropic glutamate receptor C-terminal" evidence="6">
    <location>
        <begin position="59"/>
        <end position="278"/>
    </location>
</feature>
<dbReference type="PANTHER" id="PTHR35936:SF17">
    <property type="entry name" value="ARGININE-BINDING EXTRACELLULAR PROTEIN ARTP"/>
    <property type="match status" value="1"/>
</dbReference>
<accession>A0ABP5JEF7</accession>
<dbReference type="Gene3D" id="3.40.190.10">
    <property type="entry name" value="Periplasmic binding protein-like II"/>
    <property type="match status" value="2"/>
</dbReference>